<evidence type="ECO:0000259" key="4">
    <source>
        <dbReference type="Pfam" id="PF17853"/>
    </source>
</evidence>
<accession>A0A0K9F3C3</accession>
<sequence>MSQFKLQLKDVLENTYFQSAEVVAGEDGLLRIVKWAHVIEIIQVDNFLAGDELVLTTGISLQHSIEDFIFFVESLIQKNCAALCIEYGTSIQTIPEVIVALANRHSFPIIVFHDTVPFVRITQDLHSQIMNQQYLMISTLESYSQTLNKNALLGQTAEEVLQNMYNKLKTQIIFSIKGREPIFFPNMPHHKRQLLLTMKKLAPVFKNEPIFILDQHYADLTLYREDGLFSEFELLILDRTATALAQLLMREFYIEEKRDIEDASILADWIDQKLSKEEIYKFIVTHHSSYKLSSGAVFILATPNAASRTQEDIVYSKLYYRNLFEQNGFIPFLFERKSYVIFILLHTKDSKSSRELLNTLVSSLQKTDLYKKQMVQGYQVAIGKVVADVEEIPKSYQTALETLYICSKVQTTSYFYDDLHLHHLIYKLQMQVNLQEVIQDYLQPVIEYDKKYNSKLLETLQVYLQTNGSKQQTANQLFIVRQTLYHRLKKLESLLGENFMKGHNRITLEFMLLANSLIEEKN</sequence>
<dbReference type="Pfam" id="PF13556">
    <property type="entry name" value="HTH_30"/>
    <property type="match status" value="1"/>
</dbReference>
<dbReference type="Gene3D" id="1.10.10.2840">
    <property type="entry name" value="PucR C-terminal helix-turn-helix domain"/>
    <property type="match status" value="1"/>
</dbReference>
<dbReference type="AlphaFoldDB" id="A0A0K9F3C3"/>
<evidence type="ECO:0000256" key="1">
    <source>
        <dbReference type="ARBA" id="ARBA00006754"/>
    </source>
</evidence>
<evidence type="ECO:0008006" key="7">
    <source>
        <dbReference type="Google" id="ProtNLM"/>
    </source>
</evidence>
<comment type="similarity">
    <text evidence="1">Belongs to the CdaR family.</text>
</comment>
<evidence type="ECO:0000313" key="5">
    <source>
        <dbReference type="EMBL" id="KMY29025.1"/>
    </source>
</evidence>
<dbReference type="InterPro" id="IPR012914">
    <property type="entry name" value="PucR_dom"/>
</dbReference>
<dbReference type="PATRIC" id="fig|582475.4.peg.2653"/>
<dbReference type="Pfam" id="PF07905">
    <property type="entry name" value="PucR"/>
    <property type="match status" value="1"/>
</dbReference>
<dbReference type="Pfam" id="PF17853">
    <property type="entry name" value="GGDEF_2"/>
    <property type="match status" value="1"/>
</dbReference>
<dbReference type="Proteomes" id="UP000037326">
    <property type="component" value="Unassembled WGS sequence"/>
</dbReference>
<gene>
    <name evidence="5" type="ORF">ACZ11_18015</name>
</gene>
<evidence type="ECO:0000313" key="6">
    <source>
        <dbReference type="Proteomes" id="UP000037326"/>
    </source>
</evidence>
<dbReference type="OrthoDB" id="143422at2"/>
<reference evidence="6" key="1">
    <citation type="submission" date="2015-07" db="EMBL/GenBank/DDBJ databases">
        <authorList>
            <consortium name="Consortium for Microbial Forensics and Genomics (microFORGE)"/>
            <person name="Knight B.M."/>
            <person name="Roberts D.P."/>
            <person name="Lin D."/>
            <person name="Hari K."/>
            <person name="Fletcher J."/>
            <person name="Melcher U."/>
            <person name="Blagden T."/>
            <person name="Winegar R.A."/>
        </authorList>
    </citation>
    <scope>NUCLEOTIDE SEQUENCE [LARGE SCALE GENOMIC DNA]</scope>
    <source>
        <strain evidence="6">DSM 23493</strain>
    </source>
</reference>
<dbReference type="RefSeq" id="WP_049667928.1">
    <property type="nucleotide sequence ID" value="NZ_LFXJ01000010.1"/>
</dbReference>
<organism evidence="5 6">
    <name type="scientific">Lysinibacillus xylanilyticus</name>
    <dbReference type="NCBI Taxonomy" id="582475"/>
    <lineage>
        <taxon>Bacteria</taxon>
        <taxon>Bacillati</taxon>
        <taxon>Bacillota</taxon>
        <taxon>Bacilli</taxon>
        <taxon>Bacillales</taxon>
        <taxon>Bacillaceae</taxon>
        <taxon>Lysinibacillus</taxon>
    </lineage>
</organism>
<feature type="domain" description="PucR C-terminal helix-turn-helix" evidence="3">
    <location>
        <begin position="456"/>
        <end position="514"/>
    </location>
</feature>
<dbReference type="GeneID" id="96600119"/>
<comment type="caution">
    <text evidence="5">The sequence shown here is derived from an EMBL/GenBank/DDBJ whole genome shotgun (WGS) entry which is preliminary data.</text>
</comment>
<evidence type="ECO:0000259" key="2">
    <source>
        <dbReference type="Pfam" id="PF07905"/>
    </source>
</evidence>
<proteinExistence type="inferred from homology"/>
<dbReference type="EMBL" id="LFXJ01000010">
    <property type="protein sequence ID" value="KMY29025.1"/>
    <property type="molecule type" value="Genomic_DNA"/>
</dbReference>
<dbReference type="InterPro" id="IPR051448">
    <property type="entry name" value="CdaR-like_regulators"/>
</dbReference>
<dbReference type="InterPro" id="IPR041522">
    <property type="entry name" value="CdaR_GGDEF"/>
</dbReference>
<dbReference type="PANTHER" id="PTHR33744">
    <property type="entry name" value="CARBOHYDRATE DIACID REGULATOR"/>
    <property type="match status" value="1"/>
</dbReference>
<protein>
    <recommendedName>
        <fullName evidence="7">PucR family transcriptional regulator</fullName>
    </recommendedName>
</protein>
<evidence type="ECO:0000259" key="3">
    <source>
        <dbReference type="Pfam" id="PF13556"/>
    </source>
</evidence>
<dbReference type="InterPro" id="IPR025736">
    <property type="entry name" value="PucR_C-HTH_dom"/>
</dbReference>
<dbReference type="PANTHER" id="PTHR33744:SF7">
    <property type="entry name" value="PUCR FAMILY TRANSCRIPTIONAL REGULATOR"/>
    <property type="match status" value="1"/>
</dbReference>
<name>A0A0K9F3C3_9BACI</name>
<dbReference type="InterPro" id="IPR042070">
    <property type="entry name" value="PucR_C-HTH_sf"/>
</dbReference>
<feature type="domain" description="CdaR GGDEF-like" evidence="4">
    <location>
        <begin position="321"/>
        <end position="403"/>
    </location>
</feature>
<feature type="domain" description="Purine catabolism PurC-like" evidence="2">
    <location>
        <begin position="10"/>
        <end position="129"/>
    </location>
</feature>